<feature type="domain" description="BioF2-like acetyltransferase" evidence="1">
    <location>
        <begin position="105"/>
        <end position="250"/>
    </location>
</feature>
<dbReference type="Proteomes" id="UP001176883">
    <property type="component" value="Unassembled WGS sequence"/>
</dbReference>
<keyword evidence="2" id="KW-0012">Acyltransferase</keyword>
<dbReference type="InterPro" id="IPR016181">
    <property type="entry name" value="Acyl_CoA_acyltransferase"/>
</dbReference>
<keyword evidence="3" id="KW-1185">Reference proteome</keyword>
<evidence type="ECO:0000313" key="2">
    <source>
        <dbReference type="EMBL" id="MDO5971141.1"/>
    </source>
</evidence>
<keyword evidence="2" id="KW-0808">Transferase</keyword>
<gene>
    <name evidence="2" type="ORF">Q4Q35_15135</name>
</gene>
<dbReference type="EC" id="2.3.1.-" evidence="2"/>
<dbReference type="Pfam" id="PF13480">
    <property type="entry name" value="Acetyltransf_6"/>
    <property type="match status" value="1"/>
</dbReference>
<dbReference type="RefSeq" id="WP_303278845.1">
    <property type="nucleotide sequence ID" value="NZ_JAUOEK010000142.1"/>
</dbReference>
<dbReference type="Gene3D" id="3.40.630.30">
    <property type="match status" value="1"/>
</dbReference>
<evidence type="ECO:0000259" key="1">
    <source>
        <dbReference type="Pfam" id="PF13480"/>
    </source>
</evidence>
<dbReference type="InterPro" id="IPR038740">
    <property type="entry name" value="BioF2-like_GNAT_dom"/>
</dbReference>
<evidence type="ECO:0000313" key="3">
    <source>
        <dbReference type="Proteomes" id="UP001176883"/>
    </source>
</evidence>
<reference evidence="2" key="1">
    <citation type="submission" date="2023-07" db="EMBL/GenBank/DDBJ databases">
        <title>Two novel species in the genus Flavivirga.</title>
        <authorList>
            <person name="Kwon K."/>
        </authorList>
    </citation>
    <scope>NUCLEOTIDE SEQUENCE</scope>
    <source>
        <strain evidence="2">KCTC 52353</strain>
    </source>
</reference>
<proteinExistence type="predicted"/>
<organism evidence="2 3">
    <name type="scientific">Flavivirga aquimarina</name>
    <dbReference type="NCBI Taxonomy" id="2027862"/>
    <lineage>
        <taxon>Bacteria</taxon>
        <taxon>Pseudomonadati</taxon>
        <taxon>Bacteroidota</taxon>
        <taxon>Flavobacteriia</taxon>
        <taxon>Flavobacteriales</taxon>
        <taxon>Flavobacteriaceae</taxon>
        <taxon>Flavivirga</taxon>
    </lineage>
</organism>
<comment type="caution">
    <text evidence="2">The sequence shown here is derived from an EMBL/GenBank/DDBJ whole genome shotgun (WGS) entry which is preliminary data.</text>
</comment>
<dbReference type="SUPFAM" id="SSF55729">
    <property type="entry name" value="Acyl-CoA N-acyltransferases (Nat)"/>
    <property type="match status" value="1"/>
</dbReference>
<dbReference type="EMBL" id="JAUOEK010000142">
    <property type="protein sequence ID" value="MDO5971141.1"/>
    <property type="molecule type" value="Genomic_DNA"/>
</dbReference>
<name>A0ABT8WDN5_9FLAO</name>
<accession>A0ABT8WDN5</accession>
<dbReference type="GO" id="GO:0016746">
    <property type="term" value="F:acyltransferase activity"/>
    <property type="evidence" value="ECO:0007669"/>
    <property type="project" value="UniProtKB-KW"/>
</dbReference>
<protein>
    <submittedName>
        <fullName evidence="2">GNAT family N-acetyltransferase</fullName>
        <ecNumber evidence="2">2.3.1.-</ecNumber>
    </submittedName>
</protein>
<sequence>MKYIKRSFFLDFTFKEKQFPGFYSKVVNKISNSILFNNKNVSQTDSSENIYSVFDIPNYFSLELSKKSPELKTLTVPLYTGFFINLAKYQDLNDYMSRKLGRGRKSQLKRYKKRLDLCIAPGYKVFFGDFSKNEYDHIFDILKHITIRRFEQKGETNFELPYLEIYREMMYPLVRQKKASIFVIYDKLKPINITLNFIEDQLLLHWNSCYDIDYQMFNLGHVNMVNHLEWCFNHGIKTFDMGRGDFLHKRKYITDNYIYEQHIVYNSKNITPSLFAYYKFFMLRLKFTSIKELKKINAQILYSKYVRLKYQIFNIKKEENTAKNHVMETIVNKLPDFSNLNPIKVNQIDPALIKSVNYFLYNNKESVNDLTVFKDKTNNNVTYLAGKEKKIKLEIAI</sequence>